<evidence type="ECO:0000313" key="2">
    <source>
        <dbReference type="EMBL" id="ABO08938.1"/>
    </source>
</evidence>
<sequence length="435" mass="47507">MSQKITLGLAAAALLISILAVALAWSTSAKVEEALHATGQELGALTSAVKSLNSTLASLASGVEQRLANVEREAAAAKNATAILLKAAQAPAGEVPVKYAKLFSIRYEGGYYVLRDALGRTILLAPRGAGPALTKFYVDKYKPAAVVYYPVQRAVYMSSTHVAMAYRLYKEGGDAHVLKSVVGIMWGKEYAWHLPEVAKALENGTIRDVGPASSPNYEQIAALKPDVVFVYFYPGPYGTEAVIQRLDQLKIPYAVVNEFQEGSPLGRAEWIKFIAAFYNLTDAAVKIFDGAEAKWNSLAALAREAEHRPRVAWFIIFGGVLYPAGPQVRELISLAGGRYAYSNYSRVDLEVVLKEKDVDVLVWSGYGVQSVSDILKIEPRLSELKAVAVGRLYAYSDAFYQLANAYPDQVLEELLWIIHPELAPPGNFTLFVPLR</sequence>
<dbReference type="Gene3D" id="3.40.50.1980">
    <property type="entry name" value="Nitrogenase molybdenum iron protein domain"/>
    <property type="match status" value="2"/>
</dbReference>
<dbReference type="KEGG" id="pcl:Pcal_1519"/>
<dbReference type="CDD" id="cd01141">
    <property type="entry name" value="TroA_d"/>
    <property type="match status" value="1"/>
</dbReference>
<dbReference type="EMBL" id="CP000561">
    <property type="protein sequence ID" value="ABO08938.1"/>
    <property type="molecule type" value="Genomic_DNA"/>
</dbReference>
<dbReference type="Proteomes" id="UP000001431">
    <property type="component" value="Chromosome"/>
</dbReference>
<proteinExistence type="predicted"/>
<dbReference type="OrthoDB" id="24039at2157"/>
<dbReference type="RefSeq" id="WP_011850196.1">
    <property type="nucleotide sequence ID" value="NC_009073.1"/>
</dbReference>
<reference evidence="2" key="1">
    <citation type="submission" date="2007-02" db="EMBL/GenBank/DDBJ databases">
        <title>Complete sequence of Pyrobaculum calidifontis JCM 11548.</title>
        <authorList>
            <consortium name="US DOE Joint Genome Institute"/>
            <person name="Copeland A."/>
            <person name="Lucas S."/>
            <person name="Lapidus A."/>
            <person name="Barry K."/>
            <person name="Glavina del Rio T."/>
            <person name="Dalin E."/>
            <person name="Tice H."/>
            <person name="Pitluck S."/>
            <person name="Chain P."/>
            <person name="Malfatti S."/>
            <person name="Shin M."/>
            <person name="Vergez L."/>
            <person name="Schmutz J."/>
            <person name="Larimer F."/>
            <person name="Land M."/>
            <person name="Hauser L."/>
            <person name="Kyrpides N."/>
            <person name="Mikhailova N."/>
            <person name="Cozen A.E."/>
            <person name="Fitz-Gibbon S.T."/>
            <person name="House C.H."/>
            <person name="Saltikov C."/>
            <person name="Lowe T.M."/>
            <person name="Richardson P."/>
        </authorList>
    </citation>
    <scope>NUCLEOTIDE SEQUENCE [LARGE SCALE GENOMIC DNA]</scope>
    <source>
        <strain evidence="2">JCM 11548</strain>
    </source>
</reference>
<dbReference type="Pfam" id="PF01497">
    <property type="entry name" value="Peripla_BP_2"/>
    <property type="match status" value="1"/>
</dbReference>
<dbReference type="InterPro" id="IPR002491">
    <property type="entry name" value="ABC_transptr_periplasmic_BD"/>
</dbReference>
<dbReference type="InterPro" id="IPR050902">
    <property type="entry name" value="ABC_Transporter_SBP"/>
</dbReference>
<dbReference type="PROSITE" id="PS50983">
    <property type="entry name" value="FE_B12_PBP"/>
    <property type="match status" value="1"/>
</dbReference>
<dbReference type="PANTHER" id="PTHR30535">
    <property type="entry name" value="VITAMIN B12-BINDING PROTEIN"/>
    <property type="match status" value="1"/>
</dbReference>
<dbReference type="PANTHER" id="PTHR30535:SF34">
    <property type="entry name" value="MOLYBDATE-BINDING PROTEIN MOLA"/>
    <property type="match status" value="1"/>
</dbReference>
<name>A3MWC1_PYRCJ</name>
<evidence type="ECO:0000259" key="1">
    <source>
        <dbReference type="PROSITE" id="PS50983"/>
    </source>
</evidence>
<dbReference type="eggNOG" id="arCOG03417">
    <property type="taxonomic scope" value="Archaea"/>
</dbReference>
<evidence type="ECO:0000313" key="3">
    <source>
        <dbReference type="Proteomes" id="UP000001431"/>
    </source>
</evidence>
<dbReference type="STRING" id="410359.Pcal_1519"/>
<protein>
    <submittedName>
        <fullName evidence="2">Periplasmic binding protein</fullName>
    </submittedName>
</protein>
<organism evidence="2 3">
    <name type="scientific">Pyrobaculum calidifontis (strain DSM 21063 / JCM 11548 / VA1)</name>
    <dbReference type="NCBI Taxonomy" id="410359"/>
    <lineage>
        <taxon>Archaea</taxon>
        <taxon>Thermoproteota</taxon>
        <taxon>Thermoprotei</taxon>
        <taxon>Thermoproteales</taxon>
        <taxon>Thermoproteaceae</taxon>
        <taxon>Pyrobaculum</taxon>
    </lineage>
</organism>
<dbReference type="GeneID" id="4909351"/>
<feature type="domain" description="Fe/B12 periplasmic-binding" evidence="1">
    <location>
        <begin position="153"/>
        <end position="422"/>
    </location>
</feature>
<dbReference type="HOGENOM" id="CLU_025776_0_0_2"/>
<dbReference type="AlphaFoldDB" id="A3MWC1"/>
<dbReference type="SUPFAM" id="SSF53807">
    <property type="entry name" value="Helical backbone' metal receptor"/>
    <property type="match status" value="1"/>
</dbReference>
<keyword evidence="3" id="KW-1185">Reference proteome</keyword>
<gene>
    <name evidence="2" type="ordered locus">Pcal_1519</name>
</gene>
<accession>A3MWC1</accession>